<dbReference type="InParanoid" id="A0A3Q3GQQ4"/>
<dbReference type="PANTHER" id="PTHR11437">
    <property type="entry name" value="RIBONUCLEASE"/>
    <property type="match status" value="1"/>
</dbReference>
<reference evidence="7" key="1">
    <citation type="submission" date="2025-08" db="UniProtKB">
        <authorList>
            <consortium name="Ensembl"/>
        </authorList>
    </citation>
    <scope>IDENTIFICATION</scope>
</reference>
<name>A0A3Q3GQQ4_9LABR</name>
<dbReference type="GO" id="GO:0001525">
    <property type="term" value="P:angiogenesis"/>
    <property type="evidence" value="ECO:0007669"/>
    <property type="project" value="TreeGrafter"/>
</dbReference>
<keyword evidence="8" id="KW-1185">Reference proteome</keyword>
<dbReference type="InterPro" id="IPR023412">
    <property type="entry name" value="RNaseA_domain"/>
</dbReference>
<evidence type="ECO:0000256" key="5">
    <source>
        <dbReference type="SAM" id="SignalP"/>
    </source>
</evidence>
<dbReference type="GO" id="GO:0050829">
    <property type="term" value="P:defense response to Gram-negative bacterium"/>
    <property type="evidence" value="ECO:0007669"/>
    <property type="project" value="TreeGrafter"/>
</dbReference>
<dbReference type="STRING" id="56723.ENSLBEP00000036472"/>
<proteinExistence type="inferred from homology"/>
<dbReference type="SUPFAM" id="SSF54076">
    <property type="entry name" value="RNase A-like"/>
    <property type="match status" value="1"/>
</dbReference>
<comment type="similarity">
    <text evidence="2">Belongs to the pancreatic ribonuclease family.</text>
</comment>
<dbReference type="PANTHER" id="PTHR11437:SF10">
    <property type="entry name" value="ANGIOGENIN-RELATED"/>
    <property type="match status" value="1"/>
</dbReference>
<dbReference type="GO" id="GO:0004540">
    <property type="term" value="F:RNA nuclease activity"/>
    <property type="evidence" value="ECO:0007669"/>
    <property type="project" value="TreeGrafter"/>
</dbReference>
<dbReference type="GO" id="GO:0050830">
    <property type="term" value="P:defense response to Gram-positive bacterium"/>
    <property type="evidence" value="ECO:0007669"/>
    <property type="project" value="TreeGrafter"/>
</dbReference>
<dbReference type="Ensembl" id="ENSLBET00000038000.1">
    <property type="protein sequence ID" value="ENSLBEP00000036472.1"/>
    <property type="gene ID" value="ENSLBEG00000027297.1"/>
</dbReference>
<evidence type="ECO:0000313" key="8">
    <source>
        <dbReference type="Proteomes" id="UP000261660"/>
    </source>
</evidence>
<dbReference type="SMART" id="SM00092">
    <property type="entry name" value="RNAse_Pc"/>
    <property type="match status" value="1"/>
</dbReference>
<evidence type="ECO:0000256" key="4">
    <source>
        <dbReference type="ARBA" id="ARBA00023157"/>
    </source>
</evidence>
<protein>
    <recommendedName>
        <fullName evidence="6">Ribonuclease A-domain domain-containing protein</fullName>
    </recommendedName>
</protein>
<dbReference type="InterPro" id="IPR036816">
    <property type="entry name" value="RNaseA-like_dom_sf"/>
</dbReference>
<evidence type="ECO:0000313" key="7">
    <source>
        <dbReference type="Ensembl" id="ENSLBEP00000036472.1"/>
    </source>
</evidence>
<dbReference type="AlphaFoldDB" id="A0A3Q3GQQ4"/>
<comment type="subcellular location">
    <subcellularLocation>
        <location evidence="1">Secreted</location>
    </subcellularLocation>
</comment>
<feature type="signal peptide" evidence="5">
    <location>
        <begin position="1"/>
        <end position="19"/>
    </location>
</feature>
<evidence type="ECO:0000256" key="1">
    <source>
        <dbReference type="ARBA" id="ARBA00004613"/>
    </source>
</evidence>
<feature type="domain" description="Ribonuclease A-domain" evidence="6">
    <location>
        <begin position="20"/>
        <end position="129"/>
    </location>
</feature>
<dbReference type="InterPro" id="IPR001427">
    <property type="entry name" value="RNaseA"/>
</dbReference>
<reference evidence="7" key="2">
    <citation type="submission" date="2025-09" db="UniProtKB">
        <authorList>
            <consortium name="Ensembl"/>
        </authorList>
    </citation>
    <scope>IDENTIFICATION</scope>
</reference>
<dbReference type="Pfam" id="PF00074">
    <property type="entry name" value="RnaseA"/>
    <property type="match status" value="1"/>
</dbReference>
<accession>A0A3Q3GQQ4</accession>
<sequence length="131" mass="14585">MRIQFALLLLLSVLCIAAAEDERHRKFREQHVVGSTVTSCQSIMNDPKREINIKSCKESHKFIVDSGESLKTMCGSSTGEVTRNNKILLCRLKPGSVYPNCVYILGRSFTGSITVTCEGGYPVHYVDATWV</sequence>
<keyword evidence="4" id="KW-1015">Disulfide bond</keyword>
<dbReference type="Gene3D" id="3.10.130.10">
    <property type="entry name" value="Ribonuclease A-like domain"/>
    <property type="match status" value="1"/>
</dbReference>
<keyword evidence="3" id="KW-0964">Secreted</keyword>
<dbReference type="GO" id="GO:0005576">
    <property type="term" value="C:extracellular region"/>
    <property type="evidence" value="ECO:0007669"/>
    <property type="project" value="UniProtKB-SubCell"/>
</dbReference>
<feature type="chain" id="PRO_5018642655" description="Ribonuclease A-domain domain-containing protein" evidence="5">
    <location>
        <begin position="20"/>
        <end position="131"/>
    </location>
</feature>
<evidence type="ECO:0000256" key="2">
    <source>
        <dbReference type="ARBA" id="ARBA00005600"/>
    </source>
</evidence>
<organism evidence="7 8">
    <name type="scientific">Labrus bergylta</name>
    <name type="common">ballan wrasse</name>
    <dbReference type="NCBI Taxonomy" id="56723"/>
    <lineage>
        <taxon>Eukaryota</taxon>
        <taxon>Metazoa</taxon>
        <taxon>Chordata</taxon>
        <taxon>Craniata</taxon>
        <taxon>Vertebrata</taxon>
        <taxon>Euteleostomi</taxon>
        <taxon>Actinopterygii</taxon>
        <taxon>Neopterygii</taxon>
        <taxon>Teleostei</taxon>
        <taxon>Neoteleostei</taxon>
        <taxon>Acanthomorphata</taxon>
        <taxon>Eupercaria</taxon>
        <taxon>Labriformes</taxon>
        <taxon>Labridae</taxon>
        <taxon>Labrus</taxon>
    </lineage>
</organism>
<dbReference type="GO" id="GO:0003676">
    <property type="term" value="F:nucleic acid binding"/>
    <property type="evidence" value="ECO:0007669"/>
    <property type="project" value="InterPro"/>
</dbReference>
<dbReference type="Proteomes" id="UP000261660">
    <property type="component" value="Unplaced"/>
</dbReference>
<evidence type="ECO:0000259" key="6">
    <source>
        <dbReference type="SMART" id="SM00092"/>
    </source>
</evidence>
<evidence type="ECO:0000256" key="3">
    <source>
        <dbReference type="ARBA" id="ARBA00022525"/>
    </source>
</evidence>
<keyword evidence="5" id="KW-0732">Signal</keyword>
<dbReference type="GeneTree" id="ENSGT00940000178371"/>